<comment type="caution">
    <text evidence="1">The sequence shown here is derived from an EMBL/GenBank/DDBJ whole genome shotgun (WGS) entry which is preliminary data.</text>
</comment>
<keyword evidence="2" id="KW-1185">Reference proteome</keyword>
<proteinExistence type="predicted"/>
<gene>
    <name evidence="1" type="ORF">HanXRQr2_Chr16g0774171</name>
</gene>
<protein>
    <submittedName>
        <fullName evidence="1">Uncharacterized protein</fullName>
    </submittedName>
</protein>
<organism evidence="1 2">
    <name type="scientific">Helianthus annuus</name>
    <name type="common">Common sunflower</name>
    <dbReference type="NCBI Taxonomy" id="4232"/>
    <lineage>
        <taxon>Eukaryota</taxon>
        <taxon>Viridiplantae</taxon>
        <taxon>Streptophyta</taxon>
        <taxon>Embryophyta</taxon>
        <taxon>Tracheophyta</taxon>
        <taxon>Spermatophyta</taxon>
        <taxon>Magnoliopsida</taxon>
        <taxon>eudicotyledons</taxon>
        <taxon>Gunneridae</taxon>
        <taxon>Pentapetalae</taxon>
        <taxon>asterids</taxon>
        <taxon>campanulids</taxon>
        <taxon>Asterales</taxon>
        <taxon>Asteraceae</taxon>
        <taxon>Asteroideae</taxon>
        <taxon>Heliantheae alliance</taxon>
        <taxon>Heliantheae</taxon>
        <taxon>Helianthus</taxon>
    </lineage>
</organism>
<dbReference type="Gramene" id="mRNA:HanXRQr2_Chr16g0774171">
    <property type="protein sequence ID" value="CDS:HanXRQr2_Chr16g0774171.1"/>
    <property type="gene ID" value="HanXRQr2_Chr16g0774171"/>
</dbReference>
<accession>A0A9K3DVA3</accession>
<dbReference type="Proteomes" id="UP000215914">
    <property type="component" value="Unassembled WGS sequence"/>
</dbReference>
<dbReference type="AlphaFoldDB" id="A0A9K3DVA3"/>
<evidence type="ECO:0000313" key="1">
    <source>
        <dbReference type="EMBL" id="KAF5762217.1"/>
    </source>
</evidence>
<reference evidence="1" key="1">
    <citation type="journal article" date="2017" name="Nature">
        <title>The sunflower genome provides insights into oil metabolism, flowering and Asterid evolution.</title>
        <authorList>
            <person name="Badouin H."/>
            <person name="Gouzy J."/>
            <person name="Grassa C.J."/>
            <person name="Murat F."/>
            <person name="Staton S.E."/>
            <person name="Cottret L."/>
            <person name="Lelandais-Briere C."/>
            <person name="Owens G.L."/>
            <person name="Carrere S."/>
            <person name="Mayjonade B."/>
            <person name="Legrand L."/>
            <person name="Gill N."/>
            <person name="Kane N.C."/>
            <person name="Bowers J.E."/>
            <person name="Hubner S."/>
            <person name="Bellec A."/>
            <person name="Berard A."/>
            <person name="Berges H."/>
            <person name="Blanchet N."/>
            <person name="Boniface M.C."/>
            <person name="Brunel D."/>
            <person name="Catrice O."/>
            <person name="Chaidir N."/>
            <person name="Claudel C."/>
            <person name="Donnadieu C."/>
            <person name="Faraut T."/>
            <person name="Fievet G."/>
            <person name="Helmstetter N."/>
            <person name="King M."/>
            <person name="Knapp S.J."/>
            <person name="Lai Z."/>
            <person name="Le Paslier M.C."/>
            <person name="Lippi Y."/>
            <person name="Lorenzon L."/>
            <person name="Mandel J.R."/>
            <person name="Marage G."/>
            <person name="Marchand G."/>
            <person name="Marquand E."/>
            <person name="Bret-Mestries E."/>
            <person name="Morien E."/>
            <person name="Nambeesan S."/>
            <person name="Nguyen T."/>
            <person name="Pegot-Espagnet P."/>
            <person name="Pouilly N."/>
            <person name="Raftis F."/>
            <person name="Sallet E."/>
            <person name="Schiex T."/>
            <person name="Thomas J."/>
            <person name="Vandecasteele C."/>
            <person name="Vares D."/>
            <person name="Vear F."/>
            <person name="Vautrin S."/>
            <person name="Crespi M."/>
            <person name="Mangin B."/>
            <person name="Burke J.M."/>
            <person name="Salse J."/>
            <person name="Munos S."/>
            <person name="Vincourt P."/>
            <person name="Rieseberg L.H."/>
            <person name="Langlade N.B."/>
        </authorList>
    </citation>
    <scope>NUCLEOTIDE SEQUENCE</scope>
    <source>
        <tissue evidence="1">Leaves</tissue>
    </source>
</reference>
<evidence type="ECO:0000313" key="2">
    <source>
        <dbReference type="Proteomes" id="UP000215914"/>
    </source>
</evidence>
<sequence>MLVMVQYRLDYENVICIKHELLCFMFNPTLNQMYCIELKFFLIYCNHVVVFKNISLYK</sequence>
<name>A0A9K3DVA3_HELAN</name>
<reference evidence="1" key="2">
    <citation type="submission" date="2020-06" db="EMBL/GenBank/DDBJ databases">
        <title>Helianthus annuus Genome sequencing and assembly Release 2.</title>
        <authorList>
            <person name="Gouzy J."/>
            <person name="Langlade N."/>
            <person name="Munos S."/>
        </authorList>
    </citation>
    <scope>NUCLEOTIDE SEQUENCE</scope>
    <source>
        <tissue evidence="1">Leaves</tissue>
    </source>
</reference>
<dbReference type="EMBL" id="MNCJ02000331">
    <property type="protein sequence ID" value="KAF5762217.1"/>
    <property type="molecule type" value="Genomic_DNA"/>
</dbReference>